<sequence>MRPAPLRLDSFSAGNGRPGLTVTMLDVDEAYHRGHEQGLTEGRERSLDALSLALADCRQEMRASQQHEAALRREILAGLVPVLHAIVDLLAPRTQQSRLREALATEMTRLAEHAPDQAIVLRCPADLRPDLMDSLERARFPQAQVEDALPGQPVVQLVAGQGTIVFDPALVVGGLKTLIDDILTED</sequence>
<organism evidence="1 2">
    <name type="scientific">Paracoccus aminovorans</name>
    <dbReference type="NCBI Taxonomy" id="34004"/>
    <lineage>
        <taxon>Bacteria</taxon>
        <taxon>Pseudomonadati</taxon>
        <taxon>Pseudomonadota</taxon>
        <taxon>Alphaproteobacteria</taxon>
        <taxon>Rhodobacterales</taxon>
        <taxon>Paracoccaceae</taxon>
        <taxon>Paracoccus</taxon>
    </lineage>
</organism>
<evidence type="ECO:0000313" key="1">
    <source>
        <dbReference type="EMBL" id="SFH27824.1"/>
    </source>
</evidence>
<name>A0A1I2YQA0_9RHOB</name>
<dbReference type="Proteomes" id="UP000183635">
    <property type="component" value="Unassembled WGS sequence"/>
</dbReference>
<accession>A0A1I2YQA0</accession>
<keyword evidence="2" id="KW-1185">Reference proteome</keyword>
<gene>
    <name evidence="1" type="ORF">SAMN04488021_10591</name>
</gene>
<dbReference type="EMBL" id="FOPU01000005">
    <property type="protein sequence ID" value="SFH27824.1"/>
    <property type="molecule type" value="Genomic_DNA"/>
</dbReference>
<proteinExistence type="predicted"/>
<protein>
    <recommendedName>
        <fullName evidence="3">Flagellar assembly protein FliH</fullName>
    </recommendedName>
</protein>
<dbReference type="STRING" id="34004.SAMN04488021_10591"/>
<reference evidence="1 2" key="1">
    <citation type="submission" date="2016-10" db="EMBL/GenBank/DDBJ databases">
        <authorList>
            <person name="de Groot N.N."/>
        </authorList>
    </citation>
    <scope>NUCLEOTIDE SEQUENCE [LARGE SCALE GENOMIC DNA]</scope>
    <source>
        <strain evidence="1 2">DSM 8537</strain>
    </source>
</reference>
<evidence type="ECO:0008006" key="3">
    <source>
        <dbReference type="Google" id="ProtNLM"/>
    </source>
</evidence>
<evidence type="ECO:0000313" key="2">
    <source>
        <dbReference type="Proteomes" id="UP000183635"/>
    </source>
</evidence>
<dbReference type="AlphaFoldDB" id="A0A1I2YQA0"/>